<dbReference type="SUPFAM" id="SSF53300">
    <property type="entry name" value="vWA-like"/>
    <property type="match status" value="1"/>
</dbReference>
<sequence>MMNDVTQFNAASWFRESHSNGVELGLKELLFYKSKAHLLSLKPRGKVKSAQAGQYLAPHKGRGMEFAEVRQYQYGDDIRAIDWRVTARTGEAHTKLFQEEKERPVFIFCDFSSSMLFGSRLLLKSVLAAHLGALVSWSACQRGDRVGGVVFNDSHHHELKPTARDRGVLALAHQFCALHEQALLQKDRPTSENRFNENLKRLVHLAKPGSLIYLISDFTELNEESFKLLERASRHNEVIGCMVSDPFEHQLPQYSQAIEVSAGEHNWTLPLMDKQFRDSFSQHAADFFNRRLALLQRSGMTLQKYDASLPIELQIMRG</sequence>
<comment type="caution">
    <text evidence="2">The sequence shown here is derived from an EMBL/GenBank/DDBJ whole genome shotgun (WGS) entry which is preliminary data.</text>
</comment>
<dbReference type="PANTHER" id="PTHR33608">
    <property type="entry name" value="BLL2464 PROTEIN"/>
    <property type="match status" value="1"/>
</dbReference>
<gene>
    <name evidence="2" type="ORF">PPEP_b0251</name>
</gene>
<evidence type="ECO:0000259" key="1">
    <source>
        <dbReference type="Pfam" id="PF01882"/>
    </source>
</evidence>
<dbReference type="EMBL" id="AQHF01000034">
    <property type="protein sequence ID" value="MBE0348495.1"/>
    <property type="molecule type" value="Genomic_DNA"/>
</dbReference>
<evidence type="ECO:0000313" key="2">
    <source>
        <dbReference type="EMBL" id="MBE0348495.1"/>
    </source>
</evidence>
<proteinExistence type="predicted"/>
<dbReference type="AlphaFoldDB" id="A0A8I0T5X7"/>
<accession>A0A8I0T5X7</accession>
<organism evidence="2 3">
    <name type="scientific">Pseudoalteromonas peptidolytica F12-50-A1</name>
    <dbReference type="NCBI Taxonomy" id="1315280"/>
    <lineage>
        <taxon>Bacteria</taxon>
        <taxon>Pseudomonadati</taxon>
        <taxon>Pseudomonadota</taxon>
        <taxon>Gammaproteobacteria</taxon>
        <taxon>Alteromonadales</taxon>
        <taxon>Pseudoalteromonadaceae</taxon>
        <taxon>Pseudoalteromonas</taxon>
    </lineage>
</organism>
<reference evidence="2 3" key="1">
    <citation type="submission" date="2015-06" db="EMBL/GenBank/DDBJ databases">
        <title>Genome sequence of Pseudoalteromonas peptidolytica.</title>
        <authorList>
            <person name="Xie B.-B."/>
            <person name="Rong J.-C."/>
            <person name="Qin Q.-L."/>
            <person name="Zhang Y.-Z."/>
        </authorList>
    </citation>
    <scope>NUCLEOTIDE SEQUENCE [LARGE SCALE GENOMIC DNA]</scope>
    <source>
        <strain evidence="2 3">F12-50-A1</strain>
    </source>
</reference>
<protein>
    <recommendedName>
        <fullName evidence="1">DUF58 domain-containing protein</fullName>
    </recommendedName>
</protein>
<name>A0A8I0T5X7_9GAMM</name>
<evidence type="ECO:0000313" key="3">
    <source>
        <dbReference type="Proteomes" id="UP000660708"/>
    </source>
</evidence>
<feature type="domain" description="DUF58" evidence="1">
    <location>
        <begin position="68"/>
        <end position="285"/>
    </location>
</feature>
<dbReference type="Pfam" id="PF01882">
    <property type="entry name" value="DUF58"/>
    <property type="match status" value="1"/>
</dbReference>
<dbReference type="InterPro" id="IPR036465">
    <property type="entry name" value="vWFA_dom_sf"/>
</dbReference>
<dbReference type="PANTHER" id="PTHR33608:SF12">
    <property type="entry name" value="DUF58 DOMAIN-CONTAINING PROTEIN"/>
    <property type="match status" value="1"/>
</dbReference>
<dbReference type="Proteomes" id="UP000660708">
    <property type="component" value="Unassembled WGS sequence"/>
</dbReference>
<keyword evidence="3" id="KW-1185">Reference proteome</keyword>
<dbReference type="InterPro" id="IPR002881">
    <property type="entry name" value="DUF58"/>
</dbReference>